<gene>
    <name evidence="1" type="ORF">QAD02_014668</name>
</gene>
<reference evidence="1" key="1">
    <citation type="submission" date="2023-04" db="EMBL/GenBank/DDBJ databases">
        <title>A chromosome-level genome assembly of the parasitoid wasp Eretmocerus hayati.</title>
        <authorList>
            <person name="Zhong Y."/>
            <person name="Liu S."/>
            <person name="Liu Y."/>
        </authorList>
    </citation>
    <scope>NUCLEOTIDE SEQUENCE</scope>
    <source>
        <strain evidence="1">ZJU_SS_LIU_2023</strain>
    </source>
</reference>
<comment type="caution">
    <text evidence="1">The sequence shown here is derived from an EMBL/GenBank/DDBJ whole genome shotgun (WGS) entry which is preliminary data.</text>
</comment>
<organism evidence="1 2">
    <name type="scientific">Eretmocerus hayati</name>
    <dbReference type="NCBI Taxonomy" id="131215"/>
    <lineage>
        <taxon>Eukaryota</taxon>
        <taxon>Metazoa</taxon>
        <taxon>Ecdysozoa</taxon>
        <taxon>Arthropoda</taxon>
        <taxon>Hexapoda</taxon>
        <taxon>Insecta</taxon>
        <taxon>Pterygota</taxon>
        <taxon>Neoptera</taxon>
        <taxon>Endopterygota</taxon>
        <taxon>Hymenoptera</taxon>
        <taxon>Apocrita</taxon>
        <taxon>Proctotrupomorpha</taxon>
        <taxon>Chalcidoidea</taxon>
        <taxon>Aphelinidae</taxon>
        <taxon>Aphelininae</taxon>
        <taxon>Eretmocerus</taxon>
    </lineage>
</organism>
<dbReference type="EMBL" id="CM056742">
    <property type="protein sequence ID" value="KAJ8678881.1"/>
    <property type="molecule type" value="Genomic_DNA"/>
</dbReference>
<evidence type="ECO:0000313" key="2">
    <source>
        <dbReference type="Proteomes" id="UP001239111"/>
    </source>
</evidence>
<keyword evidence="2" id="KW-1185">Reference proteome</keyword>
<protein>
    <submittedName>
        <fullName evidence="1">Uncharacterized protein</fullName>
    </submittedName>
</protein>
<sequence>MQRLSSEDRLTYGPSLSSANRFVQSRYPTSSPSSSLFGYGRCLCPVQAPNSVIHSTSSSWYSQKRTPVTIPKFGTVSNPRYEIVALNQPAAVESPRPVGYSFFIDHG</sequence>
<proteinExistence type="predicted"/>
<name>A0ACC2P7N0_9HYME</name>
<evidence type="ECO:0000313" key="1">
    <source>
        <dbReference type="EMBL" id="KAJ8678881.1"/>
    </source>
</evidence>
<accession>A0ACC2P7N0</accession>
<dbReference type="Proteomes" id="UP001239111">
    <property type="component" value="Chromosome 2"/>
</dbReference>